<evidence type="ECO:0000313" key="4">
    <source>
        <dbReference type="EMBL" id="GMR35386.1"/>
    </source>
</evidence>
<dbReference type="PANTHER" id="PTHR43243:SF4">
    <property type="entry name" value="CATIONIC AMINO ACID TRANSPORTER 4"/>
    <property type="match status" value="1"/>
</dbReference>
<organism evidence="4 5">
    <name type="scientific">Pristionchus mayeri</name>
    <dbReference type="NCBI Taxonomy" id="1317129"/>
    <lineage>
        <taxon>Eukaryota</taxon>
        <taxon>Metazoa</taxon>
        <taxon>Ecdysozoa</taxon>
        <taxon>Nematoda</taxon>
        <taxon>Chromadorea</taxon>
        <taxon>Rhabditida</taxon>
        <taxon>Rhabditina</taxon>
        <taxon>Diplogasteromorpha</taxon>
        <taxon>Diplogasteroidea</taxon>
        <taxon>Neodiplogasteridae</taxon>
        <taxon>Pristionchus</taxon>
    </lineage>
</organism>
<evidence type="ECO:0000259" key="3">
    <source>
        <dbReference type="Pfam" id="PF13906"/>
    </source>
</evidence>
<keyword evidence="2" id="KW-0472">Membrane</keyword>
<feature type="transmembrane region" description="Helical" evidence="2">
    <location>
        <begin position="79"/>
        <end position="96"/>
    </location>
</feature>
<dbReference type="GO" id="GO:0005886">
    <property type="term" value="C:plasma membrane"/>
    <property type="evidence" value="ECO:0007669"/>
    <property type="project" value="TreeGrafter"/>
</dbReference>
<dbReference type="Pfam" id="PF13906">
    <property type="entry name" value="AA_permease_C"/>
    <property type="match status" value="1"/>
</dbReference>
<keyword evidence="5" id="KW-1185">Reference proteome</keyword>
<protein>
    <recommendedName>
        <fullName evidence="3">Cationic amino acid transporter C-terminal domain-containing protein</fullName>
    </recommendedName>
</protein>
<evidence type="ECO:0000256" key="1">
    <source>
        <dbReference type="ARBA" id="ARBA00022448"/>
    </source>
</evidence>
<feature type="non-terminal residue" evidence="4">
    <location>
        <position position="1"/>
    </location>
</feature>
<proteinExistence type="predicted"/>
<keyword evidence="2" id="KW-0812">Transmembrane</keyword>
<dbReference type="EMBL" id="BTRK01000002">
    <property type="protein sequence ID" value="GMR35386.1"/>
    <property type="molecule type" value="Genomic_DNA"/>
</dbReference>
<feature type="transmembrane region" description="Helical" evidence="2">
    <location>
        <begin position="18"/>
        <end position="37"/>
    </location>
</feature>
<keyword evidence="1" id="KW-0813">Transport</keyword>
<keyword evidence="2" id="KW-1133">Transmembrane helix</keyword>
<feature type="transmembrane region" description="Helical" evidence="2">
    <location>
        <begin position="102"/>
        <end position="124"/>
    </location>
</feature>
<sequence>PNIPIISKRLQEMKAGSSILYSIIVMVLGFTAIGVLINTNIYRTPVGTGLMILFTLISIGSVLCIDAHQQNCMELDYKVFWVPYVPAVSLLFNVLMMTQLTILTWIRVAVWMTIGLAIYFFYGISHSKEELQWKEERRKIALKQLSVNIY</sequence>
<reference evidence="5" key="1">
    <citation type="submission" date="2022-10" db="EMBL/GenBank/DDBJ databases">
        <title>Genome assembly of Pristionchus species.</title>
        <authorList>
            <person name="Yoshida K."/>
            <person name="Sommer R.J."/>
        </authorList>
    </citation>
    <scope>NUCLEOTIDE SEQUENCE [LARGE SCALE GENOMIC DNA]</scope>
    <source>
        <strain evidence="5">RS5460</strain>
    </source>
</reference>
<dbReference type="Proteomes" id="UP001328107">
    <property type="component" value="Unassembled WGS sequence"/>
</dbReference>
<accession>A0AAN4Z735</accession>
<dbReference type="Gene3D" id="1.20.1740.10">
    <property type="entry name" value="Amino acid/polyamine transporter I"/>
    <property type="match status" value="1"/>
</dbReference>
<evidence type="ECO:0000313" key="5">
    <source>
        <dbReference type="Proteomes" id="UP001328107"/>
    </source>
</evidence>
<comment type="caution">
    <text evidence="4">The sequence shown here is derived from an EMBL/GenBank/DDBJ whole genome shotgun (WGS) entry which is preliminary data.</text>
</comment>
<gene>
    <name evidence="4" type="ORF">PMAYCL1PPCAC_05581</name>
</gene>
<feature type="non-terminal residue" evidence="4">
    <location>
        <position position="150"/>
    </location>
</feature>
<name>A0AAN4Z735_9BILA</name>
<feature type="transmembrane region" description="Helical" evidence="2">
    <location>
        <begin position="49"/>
        <end position="67"/>
    </location>
</feature>
<feature type="domain" description="Cationic amino acid transporter C-terminal" evidence="3">
    <location>
        <begin position="77"/>
        <end position="127"/>
    </location>
</feature>
<dbReference type="AlphaFoldDB" id="A0AAN4Z735"/>
<dbReference type="GO" id="GO:0015171">
    <property type="term" value="F:amino acid transmembrane transporter activity"/>
    <property type="evidence" value="ECO:0007669"/>
    <property type="project" value="TreeGrafter"/>
</dbReference>
<dbReference type="InterPro" id="IPR029485">
    <property type="entry name" value="CAT_C"/>
</dbReference>
<evidence type="ECO:0000256" key="2">
    <source>
        <dbReference type="SAM" id="Phobius"/>
    </source>
</evidence>
<dbReference type="PANTHER" id="PTHR43243">
    <property type="entry name" value="INNER MEMBRANE TRANSPORTER YGJI-RELATED"/>
    <property type="match status" value="1"/>
</dbReference>